<comment type="function">
    <text evidence="6 9">Participates actively in the response to hyperosmotic and heat shock by preventing the aggregation of stress-denatured proteins and by disaggregating proteins, also in an autonomous, DnaK-independent fashion. Unfolded proteins bind initially to DnaJ; upon interaction with the DnaJ-bound protein, DnaK hydrolyzes its bound ATP, resulting in the formation of a stable complex. GrpE releases ADP from DnaK; ATP binding to DnaK triggers the release of the substrate protein, thus completing the reaction cycle. Several rounds of ATP-dependent interactions between DnaJ, DnaK and GrpE are required for fully efficient folding. Also involved, together with DnaK and GrpE, in the DNA replication of plasmids through activation of initiation proteins.</text>
</comment>
<comment type="cofactor">
    <cofactor evidence="9">
        <name>Zn(2+)</name>
        <dbReference type="ChEBI" id="CHEBI:29105"/>
    </cofactor>
    <text evidence="9">Binds 2 Zn(2+) ions per monomer.</text>
</comment>
<comment type="subcellular location">
    <subcellularLocation>
        <location evidence="9">Cytoplasm</location>
    </subcellularLocation>
</comment>
<dbReference type="GO" id="GO:0005524">
    <property type="term" value="F:ATP binding"/>
    <property type="evidence" value="ECO:0007669"/>
    <property type="project" value="InterPro"/>
</dbReference>
<dbReference type="InterPro" id="IPR008971">
    <property type="entry name" value="HSP40/DnaJ_pept-bd"/>
</dbReference>
<keyword evidence="9" id="KW-0963">Cytoplasm</keyword>
<dbReference type="NCBIfam" id="TIGR02349">
    <property type="entry name" value="DnaJ_bact"/>
    <property type="match status" value="1"/>
</dbReference>
<dbReference type="InterPro" id="IPR018253">
    <property type="entry name" value="DnaJ_domain_CS"/>
</dbReference>
<feature type="repeat" description="CXXCXGXG motif" evidence="9">
    <location>
        <begin position="149"/>
        <end position="156"/>
    </location>
</feature>
<dbReference type="PANTHER" id="PTHR43096:SF10">
    <property type="entry name" value="CHAPERONE PROTEIN DNAJ A6, CHLOROPLASTIC"/>
    <property type="match status" value="1"/>
</dbReference>
<evidence type="ECO:0000256" key="7">
    <source>
        <dbReference type="ARBA" id="ARBA00061004"/>
    </source>
</evidence>
<dbReference type="PRINTS" id="PR00625">
    <property type="entry name" value="JDOMAIN"/>
</dbReference>
<dbReference type="GO" id="GO:0009408">
    <property type="term" value="P:response to heat"/>
    <property type="evidence" value="ECO:0007669"/>
    <property type="project" value="InterPro"/>
</dbReference>
<evidence type="ECO:0000259" key="11">
    <source>
        <dbReference type="PROSITE" id="PS50076"/>
    </source>
</evidence>
<dbReference type="RefSeq" id="WP_141200470.1">
    <property type="nucleotide sequence ID" value="NZ_CP041186.1"/>
</dbReference>
<keyword evidence="2 9" id="KW-0677">Repeat</keyword>
<feature type="binding site" evidence="9">
    <location>
        <position position="205"/>
    </location>
    <ligand>
        <name>Zn(2+)</name>
        <dbReference type="ChEBI" id="CHEBI:29105"/>
        <label>1</label>
    </ligand>
</feature>
<comment type="domain">
    <text evidence="9">The J domain is necessary and sufficient to stimulate DnaK ATPase activity. Zinc center 1 plays an important role in the autonomous, DnaK-independent chaperone activity of DnaJ. Zinc center 2 is essential for interaction with DnaK and for DnaJ activity.</text>
</comment>
<dbReference type="SMART" id="SM00271">
    <property type="entry name" value="DnaJ"/>
    <property type="match status" value="1"/>
</dbReference>
<dbReference type="Pfam" id="PF01556">
    <property type="entry name" value="DnaJ_C"/>
    <property type="match status" value="1"/>
</dbReference>
<feature type="repeat" description="CXXCXGXG motif" evidence="9">
    <location>
        <begin position="202"/>
        <end position="209"/>
    </location>
</feature>
<evidence type="ECO:0000256" key="8">
    <source>
        <dbReference type="ARBA" id="ARBA00067609"/>
    </source>
</evidence>
<dbReference type="Gene3D" id="2.60.260.20">
    <property type="entry name" value="Urease metallochaperone UreE, N-terminal domain"/>
    <property type="match status" value="2"/>
</dbReference>
<dbReference type="FunFam" id="2.60.260.20:FF:000005">
    <property type="entry name" value="Chaperone protein dnaJ 1, mitochondrial"/>
    <property type="match status" value="1"/>
</dbReference>
<dbReference type="PANTHER" id="PTHR43096">
    <property type="entry name" value="DNAJ HOMOLOG 1, MITOCHONDRIAL-RELATED"/>
    <property type="match status" value="1"/>
</dbReference>
<dbReference type="SUPFAM" id="SSF49493">
    <property type="entry name" value="HSP40/DnaJ peptide-binding domain"/>
    <property type="match status" value="2"/>
</dbReference>
<dbReference type="SUPFAM" id="SSF57938">
    <property type="entry name" value="DnaJ/Hsp40 cysteine-rich domain"/>
    <property type="match status" value="1"/>
</dbReference>
<name>A0A4Y6Q0K9_PERCE</name>
<keyword evidence="14" id="KW-1185">Reference proteome</keyword>
<dbReference type="Pfam" id="PF00226">
    <property type="entry name" value="DnaJ"/>
    <property type="match status" value="1"/>
</dbReference>
<keyword evidence="9" id="KW-0346">Stress response</keyword>
<feature type="binding site" evidence="9">
    <location>
        <position position="169"/>
    </location>
    <ligand>
        <name>Zn(2+)</name>
        <dbReference type="ChEBI" id="CHEBI:29105"/>
        <label>2</label>
    </ligand>
</feature>
<feature type="binding site" evidence="9">
    <location>
        <position position="149"/>
    </location>
    <ligand>
        <name>Zn(2+)</name>
        <dbReference type="ChEBI" id="CHEBI:29105"/>
        <label>1</label>
    </ligand>
</feature>
<accession>A0A4Y6Q0K9</accession>
<feature type="repeat" description="CXXCXGXG motif" evidence="9">
    <location>
        <begin position="166"/>
        <end position="173"/>
    </location>
</feature>
<dbReference type="FunFam" id="1.10.287.110:FF:000034">
    <property type="entry name" value="Chaperone protein DnaJ"/>
    <property type="match status" value="1"/>
</dbReference>
<dbReference type="GO" id="GO:0031072">
    <property type="term" value="F:heat shock protein binding"/>
    <property type="evidence" value="ECO:0007669"/>
    <property type="project" value="InterPro"/>
</dbReference>
<proteinExistence type="inferred from homology"/>
<protein>
    <recommendedName>
        <fullName evidence="8 9">Chaperone protein DnaJ</fullName>
    </recommendedName>
</protein>
<feature type="binding site" evidence="9">
    <location>
        <position position="188"/>
    </location>
    <ligand>
        <name>Zn(2+)</name>
        <dbReference type="ChEBI" id="CHEBI:29105"/>
        <label>2</label>
    </ligand>
</feature>
<keyword evidence="4 9" id="KW-0862">Zinc</keyword>
<evidence type="ECO:0000256" key="9">
    <source>
        <dbReference type="HAMAP-Rule" id="MF_01152"/>
    </source>
</evidence>
<dbReference type="InterPro" id="IPR001623">
    <property type="entry name" value="DnaJ_domain"/>
</dbReference>
<dbReference type="Gene3D" id="2.10.230.10">
    <property type="entry name" value="Heat shock protein DnaJ, cysteine-rich domain"/>
    <property type="match status" value="1"/>
</dbReference>
<dbReference type="PROSITE" id="PS51188">
    <property type="entry name" value="ZF_CR"/>
    <property type="match status" value="1"/>
</dbReference>
<dbReference type="FunFam" id="2.10.230.10:FF:000002">
    <property type="entry name" value="Molecular chaperone DnaJ"/>
    <property type="match status" value="1"/>
</dbReference>
<feature type="binding site" evidence="9">
    <location>
        <position position="166"/>
    </location>
    <ligand>
        <name>Zn(2+)</name>
        <dbReference type="ChEBI" id="CHEBI:29105"/>
        <label>2</label>
    </ligand>
</feature>
<dbReference type="GO" id="GO:0042026">
    <property type="term" value="P:protein refolding"/>
    <property type="evidence" value="ECO:0007669"/>
    <property type="project" value="TreeGrafter"/>
</dbReference>
<dbReference type="PROSITE" id="PS50076">
    <property type="entry name" value="DNAJ_2"/>
    <property type="match status" value="1"/>
</dbReference>
<feature type="binding site" evidence="9">
    <location>
        <position position="202"/>
    </location>
    <ligand>
        <name>Zn(2+)</name>
        <dbReference type="ChEBI" id="CHEBI:29105"/>
        <label>1</label>
    </ligand>
</feature>
<evidence type="ECO:0000256" key="10">
    <source>
        <dbReference type="PROSITE-ProRule" id="PRU00546"/>
    </source>
</evidence>
<evidence type="ECO:0000256" key="2">
    <source>
        <dbReference type="ARBA" id="ARBA00022737"/>
    </source>
</evidence>
<feature type="domain" description="CR-type" evidence="12">
    <location>
        <begin position="136"/>
        <end position="214"/>
    </location>
</feature>
<feature type="zinc finger region" description="CR-type" evidence="10">
    <location>
        <begin position="136"/>
        <end position="214"/>
    </location>
</feature>
<evidence type="ECO:0000256" key="1">
    <source>
        <dbReference type="ARBA" id="ARBA00022723"/>
    </source>
</evidence>
<dbReference type="Proteomes" id="UP000315995">
    <property type="component" value="Chromosome"/>
</dbReference>
<keyword evidence="5 9" id="KW-0143">Chaperone</keyword>
<dbReference type="GO" id="GO:0008270">
    <property type="term" value="F:zinc ion binding"/>
    <property type="evidence" value="ECO:0007669"/>
    <property type="project" value="UniProtKB-UniRule"/>
</dbReference>
<dbReference type="Pfam" id="PF00684">
    <property type="entry name" value="DnaJ_CXXCXGXG"/>
    <property type="match status" value="1"/>
</dbReference>
<keyword evidence="1 9" id="KW-0479">Metal-binding</keyword>
<gene>
    <name evidence="9 13" type="primary">dnaJ</name>
    <name evidence="13" type="ORF">FIV42_25750</name>
</gene>
<dbReference type="CDD" id="cd10747">
    <property type="entry name" value="DnaJ_C"/>
    <property type="match status" value="1"/>
</dbReference>
<dbReference type="SUPFAM" id="SSF46565">
    <property type="entry name" value="Chaperone J-domain"/>
    <property type="match status" value="1"/>
</dbReference>
<dbReference type="InterPro" id="IPR036410">
    <property type="entry name" value="HSP_DnaJ_Cys-rich_dom_sf"/>
</dbReference>
<dbReference type="Gene3D" id="1.10.287.110">
    <property type="entry name" value="DnaJ domain"/>
    <property type="match status" value="1"/>
</dbReference>
<keyword evidence="9" id="KW-0235">DNA replication</keyword>
<dbReference type="CDD" id="cd06257">
    <property type="entry name" value="DnaJ"/>
    <property type="match status" value="1"/>
</dbReference>
<reference evidence="13 14" key="1">
    <citation type="submission" date="2019-06" db="EMBL/GenBank/DDBJ databases">
        <title>Persicimonas caeni gen. nov., sp. nov., a predatory bacterium isolated from solar saltern.</title>
        <authorList>
            <person name="Wang S."/>
        </authorList>
    </citation>
    <scope>NUCLEOTIDE SEQUENCE [LARGE SCALE GENOMIC DNA]</scope>
    <source>
        <strain evidence="13 14">YN101</strain>
    </source>
</reference>
<keyword evidence="3 9" id="KW-0863">Zinc-finger</keyword>
<dbReference type="EMBL" id="CP041186">
    <property type="protein sequence ID" value="QDG54020.1"/>
    <property type="molecule type" value="Genomic_DNA"/>
</dbReference>
<evidence type="ECO:0000259" key="12">
    <source>
        <dbReference type="PROSITE" id="PS51188"/>
    </source>
</evidence>
<dbReference type="InterPro" id="IPR001305">
    <property type="entry name" value="HSP_DnaJ_Cys-rich_dom"/>
</dbReference>
<feature type="binding site" evidence="9">
    <location>
        <position position="152"/>
    </location>
    <ligand>
        <name>Zn(2+)</name>
        <dbReference type="ChEBI" id="CHEBI:29105"/>
        <label>1</label>
    </ligand>
</feature>
<dbReference type="GO" id="GO:0005737">
    <property type="term" value="C:cytoplasm"/>
    <property type="evidence" value="ECO:0007669"/>
    <property type="project" value="UniProtKB-SubCell"/>
</dbReference>
<evidence type="ECO:0000256" key="6">
    <source>
        <dbReference type="ARBA" id="ARBA00053423"/>
    </source>
</evidence>
<dbReference type="AlphaFoldDB" id="A0A4Y6Q0K9"/>
<evidence type="ECO:0000256" key="4">
    <source>
        <dbReference type="ARBA" id="ARBA00022833"/>
    </source>
</evidence>
<evidence type="ECO:0000256" key="5">
    <source>
        <dbReference type="ARBA" id="ARBA00023186"/>
    </source>
</evidence>
<accession>A0A5B8YCF5</accession>
<comment type="similarity">
    <text evidence="7 9">Belongs to the DnaJ family.</text>
</comment>
<organism evidence="13 14">
    <name type="scientific">Persicimonas caeni</name>
    <dbReference type="NCBI Taxonomy" id="2292766"/>
    <lineage>
        <taxon>Bacteria</taxon>
        <taxon>Deltaproteobacteria</taxon>
        <taxon>Bradymonadales</taxon>
        <taxon>Bradymonadaceae</taxon>
        <taxon>Persicimonas</taxon>
    </lineage>
</organism>
<evidence type="ECO:0000256" key="3">
    <source>
        <dbReference type="ARBA" id="ARBA00022771"/>
    </source>
</evidence>
<dbReference type="InterPro" id="IPR012724">
    <property type="entry name" value="DnaJ"/>
</dbReference>
<dbReference type="GO" id="GO:0051082">
    <property type="term" value="F:unfolded protein binding"/>
    <property type="evidence" value="ECO:0007669"/>
    <property type="project" value="UniProtKB-UniRule"/>
</dbReference>
<dbReference type="HAMAP" id="MF_01152">
    <property type="entry name" value="DnaJ"/>
    <property type="match status" value="1"/>
</dbReference>
<dbReference type="InterPro" id="IPR002939">
    <property type="entry name" value="DnaJ_C"/>
</dbReference>
<comment type="subunit">
    <text evidence="9">Homodimer.</text>
</comment>
<feature type="domain" description="J" evidence="11">
    <location>
        <begin position="5"/>
        <end position="70"/>
    </location>
</feature>
<dbReference type="InterPro" id="IPR036869">
    <property type="entry name" value="J_dom_sf"/>
</dbReference>
<evidence type="ECO:0000313" key="13">
    <source>
        <dbReference type="EMBL" id="QDG54020.1"/>
    </source>
</evidence>
<dbReference type="NCBIfam" id="NF008035">
    <property type="entry name" value="PRK10767.1"/>
    <property type="match status" value="1"/>
</dbReference>
<dbReference type="OrthoDB" id="9779889at2"/>
<feature type="repeat" description="CXXCXGXG motif" evidence="9">
    <location>
        <begin position="188"/>
        <end position="195"/>
    </location>
</feature>
<dbReference type="GO" id="GO:0006260">
    <property type="term" value="P:DNA replication"/>
    <property type="evidence" value="ECO:0007669"/>
    <property type="project" value="UniProtKB-KW"/>
</dbReference>
<dbReference type="PROSITE" id="PS00636">
    <property type="entry name" value="DNAJ_1"/>
    <property type="match status" value="1"/>
</dbReference>
<sequence length="372" mass="40306">MTKRDYYQVLGVSRDASESEIKRAYRKLAMKFHPDRNPDDPDAEANFKEAAEAYEVLADAEQRQIYDRFGHEGLSGQGGGPGGPGFHDINDIFAEFGDIFGDMFGFGSGTSGRGGQSRGADLRYDLELSFEEAAFGTTKTIVIPRHSECAHCEGSGAEPGTEPLSCETCGGQGQVQHTQGFFTLSSTCPQCNGAGELIEEECQDCSGTGVVEEEREVSVKVPAGVGSGTRLRLRGEGETGRAGGERGDLYVFLHVEPSEVFERDGADLHYTAELSFIQAALGCEVEVPTLGEPKRVTFEPGTQYGDTKVLRDEGIQQLGSSRRGNLLVHARLATPTDLSDEQRRLLEEYARLSGIELGEDKAELEEVSEKTG</sequence>
<evidence type="ECO:0000313" key="14">
    <source>
        <dbReference type="Proteomes" id="UP000315995"/>
    </source>
</evidence>
<feature type="binding site" evidence="9">
    <location>
        <position position="191"/>
    </location>
    <ligand>
        <name>Zn(2+)</name>
        <dbReference type="ChEBI" id="CHEBI:29105"/>
        <label>2</label>
    </ligand>
</feature>